<dbReference type="PANTHER" id="PTHR18820">
    <property type="entry name" value="LEG1"/>
    <property type="match status" value="1"/>
</dbReference>
<evidence type="ECO:0000313" key="8">
    <source>
        <dbReference type="Proteomes" id="UP001295444"/>
    </source>
</evidence>
<protein>
    <recommendedName>
        <fullName evidence="9">LEG1-like protein</fullName>
    </recommendedName>
</protein>
<keyword evidence="8" id="KW-1185">Reference proteome</keyword>
<gene>
    <name evidence="7" type="ORF">PECUL_23A020520</name>
</gene>
<dbReference type="InterPro" id="IPR008499">
    <property type="entry name" value="Leg1"/>
</dbReference>
<proteinExistence type="inferred from homology"/>
<feature type="signal peptide" evidence="6">
    <location>
        <begin position="1"/>
        <end position="26"/>
    </location>
</feature>
<evidence type="ECO:0000256" key="2">
    <source>
        <dbReference type="ARBA" id="ARBA00009122"/>
    </source>
</evidence>
<reference evidence="7" key="1">
    <citation type="submission" date="2022-03" db="EMBL/GenBank/DDBJ databases">
        <authorList>
            <person name="Alioto T."/>
            <person name="Alioto T."/>
            <person name="Gomez Garrido J."/>
        </authorList>
    </citation>
    <scope>NUCLEOTIDE SEQUENCE</scope>
</reference>
<dbReference type="PANTHER" id="PTHR18820:SF1">
    <property type="entry name" value="PROTEIN LEG1 HOMOLOG"/>
    <property type="match status" value="1"/>
</dbReference>
<dbReference type="EMBL" id="OW240913">
    <property type="protein sequence ID" value="CAH2249698.1"/>
    <property type="molecule type" value="Genomic_DNA"/>
</dbReference>
<evidence type="ECO:0000256" key="6">
    <source>
        <dbReference type="SAM" id="SignalP"/>
    </source>
</evidence>
<organism evidence="7 8">
    <name type="scientific">Pelobates cultripes</name>
    <name type="common">Western spadefoot toad</name>
    <dbReference type="NCBI Taxonomy" id="61616"/>
    <lineage>
        <taxon>Eukaryota</taxon>
        <taxon>Metazoa</taxon>
        <taxon>Chordata</taxon>
        <taxon>Craniata</taxon>
        <taxon>Vertebrata</taxon>
        <taxon>Euteleostomi</taxon>
        <taxon>Amphibia</taxon>
        <taxon>Batrachia</taxon>
        <taxon>Anura</taxon>
        <taxon>Pelobatoidea</taxon>
        <taxon>Pelobatidae</taxon>
        <taxon>Pelobates</taxon>
    </lineage>
</organism>
<keyword evidence="3" id="KW-0964">Secreted</keyword>
<evidence type="ECO:0000313" key="7">
    <source>
        <dbReference type="EMBL" id="CAH2249698.1"/>
    </source>
</evidence>
<evidence type="ECO:0000256" key="4">
    <source>
        <dbReference type="ARBA" id="ARBA00022729"/>
    </source>
</evidence>
<dbReference type="AlphaFoldDB" id="A0AAD1VQM5"/>
<keyword evidence="4 6" id="KW-0732">Signal</keyword>
<dbReference type="GO" id="GO:0005615">
    <property type="term" value="C:extracellular space"/>
    <property type="evidence" value="ECO:0007669"/>
    <property type="project" value="TreeGrafter"/>
</dbReference>
<evidence type="ECO:0000256" key="1">
    <source>
        <dbReference type="ARBA" id="ARBA00004613"/>
    </source>
</evidence>
<name>A0AAD1VQM5_PELCU</name>
<feature type="chain" id="PRO_5041906014" description="LEG1-like protein" evidence="6">
    <location>
        <begin position="27"/>
        <end position="377"/>
    </location>
</feature>
<evidence type="ECO:0008006" key="9">
    <source>
        <dbReference type="Google" id="ProtNLM"/>
    </source>
</evidence>
<evidence type="ECO:0000256" key="3">
    <source>
        <dbReference type="ARBA" id="ARBA00022525"/>
    </source>
</evidence>
<keyword evidence="5" id="KW-0325">Glycoprotein</keyword>
<comment type="subcellular location">
    <subcellularLocation>
        <location evidence="1">Secreted</location>
    </subcellularLocation>
</comment>
<evidence type="ECO:0000256" key="5">
    <source>
        <dbReference type="ARBA" id="ARBA00023180"/>
    </source>
</evidence>
<dbReference type="Pfam" id="PF05612">
    <property type="entry name" value="Leg1"/>
    <property type="match status" value="1"/>
</dbReference>
<comment type="similarity">
    <text evidence="2">Belongs to the LEG1 family.</text>
</comment>
<accession>A0AAD1VQM5</accession>
<dbReference type="Proteomes" id="UP001295444">
    <property type="component" value="Chromosome 02"/>
</dbReference>
<sequence length="377" mass="42974">MDLLYKRNLALLIWISLCLNKADVTAYNGDGYPPLWNLTSGNIEDFSNEANKTTINFWNYLDRMSAYRILLNVSGNLLNMTETENKRNVLWGLPLQHGWQYQTGRLEDTSKMETRAHRSVDQTMISPRSWWACMNYYLSAIPFLGAVDAGLFKGITHEIELIYPDESESDFCYSIKDCKASSSEAMEEWKTFFEFIKSSSQITEGSSPQSSKEDEILLHMWKAHVESIKSGLTKCSKRLNYLSTQERTFGRSWATAVEFIAATQFSTDFENTNTFQVYLPHRLLTEGDKAPNIADFTQGQNMVLSSLQLINKVNTFSGGLLLKLWKKAMCSEDGRTIGRELILNIATEPGFAISKMIAIIKELIKNFACEVLKKKEK</sequence>